<dbReference type="RefSeq" id="WP_007663605.1">
    <property type="nucleotide sequence ID" value="NZ_JADMUC010000007.1"/>
</dbReference>
<name>A0AB37MAK0_9BACE</name>
<evidence type="ECO:0000259" key="1">
    <source>
        <dbReference type="PROSITE" id="PS50075"/>
    </source>
</evidence>
<dbReference type="PROSITE" id="PS50075">
    <property type="entry name" value="CARRIER"/>
    <property type="match status" value="1"/>
</dbReference>
<gene>
    <name evidence="2" type="ORF">DWZ32_13850</name>
</gene>
<dbReference type="SUPFAM" id="SSF47336">
    <property type="entry name" value="ACP-like"/>
    <property type="match status" value="1"/>
</dbReference>
<reference evidence="2 3" key="1">
    <citation type="submission" date="2018-08" db="EMBL/GenBank/DDBJ databases">
        <title>A genome reference for cultivated species of the human gut microbiota.</title>
        <authorList>
            <person name="Zou Y."/>
            <person name="Xue W."/>
            <person name="Luo G."/>
        </authorList>
    </citation>
    <scope>NUCLEOTIDE SEQUENCE [LARGE SCALE GENOMIC DNA]</scope>
    <source>
        <strain evidence="2 3">AF31-23</strain>
    </source>
</reference>
<organism evidence="2 3">
    <name type="scientific">Bacteroides intestinalis</name>
    <dbReference type="NCBI Taxonomy" id="329854"/>
    <lineage>
        <taxon>Bacteria</taxon>
        <taxon>Pseudomonadati</taxon>
        <taxon>Bacteroidota</taxon>
        <taxon>Bacteroidia</taxon>
        <taxon>Bacteroidales</taxon>
        <taxon>Bacteroidaceae</taxon>
        <taxon>Bacteroides</taxon>
    </lineage>
</organism>
<protein>
    <submittedName>
        <fullName evidence="2">Acyl carrier protein</fullName>
    </submittedName>
</protein>
<dbReference type="InterPro" id="IPR009081">
    <property type="entry name" value="PP-bd_ACP"/>
</dbReference>
<sequence length="76" mass="8705">MELQDFIQNIVNLFDDIDTSNFSVLTDFKDNDEWNSLLVLSVIAMVDEEYGIIITSDDIRQAKTIGDLYSIVKSKQ</sequence>
<dbReference type="GeneID" id="26160026"/>
<dbReference type="Proteomes" id="UP000286003">
    <property type="component" value="Unassembled WGS sequence"/>
</dbReference>
<dbReference type="InterPro" id="IPR036736">
    <property type="entry name" value="ACP-like_sf"/>
</dbReference>
<evidence type="ECO:0000313" key="3">
    <source>
        <dbReference type="Proteomes" id="UP000286003"/>
    </source>
</evidence>
<feature type="domain" description="Carrier" evidence="1">
    <location>
        <begin position="1"/>
        <end position="76"/>
    </location>
</feature>
<dbReference type="Gene3D" id="1.10.1200.10">
    <property type="entry name" value="ACP-like"/>
    <property type="match status" value="1"/>
</dbReference>
<dbReference type="Pfam" id="PF00550">
    <property type="entry name" value="PP-binding"/>
    <property type="match status" value="1"/>
</dbReference>
<proteinExistence type="predicted"/>
<accession>A0AB37MAK0</accession>
<evidence type="ECO:0000313" key="2">
    <source>
        <dbReference type="EMBL" id="RHN05681.1"/>
    </source>
</evidence>
<comment type="caution">
    <text evidence="2">The sequence shown here is derived from an EMBL/GenBank/DDBJ whole genome shotgun (WGS) entry which is preliminary data.</text>
</comment>
<dbReference type="EMBL" id="QRQM01000015">
    <property type="protein sequence ID" value="RHN05681.1"/>
    <property type="molecule type" value="Genomic_DNA"/>
</dbReference>
<dbReference type="AlphaFoldDB" id="A0AB37MAK0"/>